<dbReference type="PANTHER" id="PTHR43877:SF1">
    <property type="entry name" value="ACETYLTRANSFERASE"/>
    <property type="match status" value="1"/>
</dbReference>
<dbReference type="SUPFAM" id="SSF55729">
    <property type="entry name" value="Acyl-CoA N-acyltransferases (Nat)"/>
    <property type="match status" value="1"/>
</dbReference>
<dbReference type="CDD" id="cd04301">
    <property type="entry name" value="NAT_SF"/>
    <property type="match status" value="1"/>
</dbReference>
<dbReference type="Pfam" id="PF00583">
    <property type="entry name" value="Acetyltransf_1"/>
    <property type="match status" value="1"/>
</dbReference>
<dbReference type="Proteomes" id="UP001529338">
    <property type="component" value="Unassembled WGS sequence"/>
</dbReference>
<evidence type="ECO:0000313" key="4">
    <source>
        <dbReference type="EMBL" id="MDM7853346.1"/>
    </source>
</evidence>
<keyword evidence="5" id="KW-1185">Reference proteome</keyword>
<comment type="caution">
    <text evidence="4">The sequence shown here is derived from an EMBL/GenBank/DDBJ whole genome shotgun (WGS) entry which is preliminary data.</text>
</comment>
<dbReference type="InterPro" id="IPR016181">
    <property type="entry name" value="Acyl_CoA_acyltransferase"/>
</dbReference>
<evidence type="ECO:0000259" key="3">
    <source>
        <dbReference type="PROSITE" id="PS51186"/>
    </source>
</evidence>
<evidence type="ECO:0000256" key="1">
    <source>
        <dbReference type="ARBA" id="ARBA00022679"/>
    </source>
</evidence>
<evidence type="ECO:0000313" key="5">
    <source>
        <dbReference type="Proteomes" id="UP001529338"/>
    </source>
</evidence>
<evidence type="ECO:0000256" key="2">
    <source>
        <dbReference type="ARBA" id="ARBA00023315"/>
    </source>
</evidence>
<sequence length="161" mass="18187">MQIRRAAEDDWKLLAEVRLRALREDGSAFGSTLTREEMFTERHWRMRLRSSLTWIAVDDTGEGRGMVTMILEPGSPVDDRHIVGLWVAPESRRSGVGWALLDAVRHAASDEGARTASLWVVDDNHAAIDLYVRAGYTRTGERQVLPRDPSRTEERYALALG</sequence>
<proteinExistence type="predicted"/>
<dbReference type="InterPro" id="IPR050832">
    <property type="entry name" value="Bact_Acetyltransf"/>
</dbReference>
<keyword evidence="2" id="KW-0012">Acyltransferase</keyword>
<accession>A0ABT7SAY7</accession>
<dbReference type="InterPro" id="IPR000182">
    <property type="entry name" value="GNAT_dom"/>
</dbReference>
<keyword evidence="1" id="KW-0808">Transferase</keyword>
<feature type="domain" description="N-acetyltransferase" evidence="3">
    <location>
        <begin position="1"/>
        <end position="159"/>
    </location>
</feature>
<dbReference type="Gene3D" id="3.40.630.30">
    <property type="match status" value="1"/>
</dbReference>
<organism evidence="4 5">
    <name type="scientific">Cellulomonas alba</name>
    <dbReference type="NCBI Taxonomy" id="3053467"/>
    <lineage>
        <taxon>Bacteria</taxon>
        <taxon>Bacillati</taxon>
        <taxon>Actinomycetota</taxon>
        <taxon>Actinomycetes</taxon>
        <taxon>Micrococcales</taxon>
        <taxon>Cellulomonadaceae</taxon>
        <taxon>Cellulomonas</taxon>
    </lineage>
</organism>
<name>A0ABT7SAY7_9CELL</name>
<reference evidence="4 5" key="1">
    <citation type="submission" date="2023-06" db="EMBL/GenBank/DDBJ databases">
        <title>Cellulomonas sp. MW4 Whole genome sequence.</title>
        <authorList>
            <person name="Park S."/>
        </authorList>
    </citation>
    <scope>NUCLEOTIDE SEQUENCE [LARGE SCALE GENOMIC DNA]</scope>
    <source>
        <strain evidence="4 5">MW4</strain>
    </source>
</reference>
<dbReference type="RefSeq" id="WP_289452873.1">
    <property type="nucleotide sequence ID" value="NZ_JAUCGQ010000001.1"/>
</dbReference>
<dbReference type="PROSITE" id="PS51186">
    <property type="entry name" value="GNAT"/>
    <property type="match status" value="1"/>
</dbReference>
<dbReference type="PANTHER" id="PTHR43877">
    <property type="entry name" value="AMINOALKYLPHOSPHONATE N-ACETYLTRANSFERASE-RELATED-RELATED"/>
    <property type="match status" value="1"/>
</dbReference>
<dbReference type="EMBL" id="JAUCGQ010000001">
    <property type="protein sequence ID" value="MDM7853346.1"/>
    <property type="molecule type" value="Genomic_DNA"/>
</dbReference>
<gene>
    <name evidence="4" type="ORF">QRT04_00230</name>
</gene>
<protein>
    <submittedName>
        <fullName evidence="4">GNAT family N-acetyltransferase</fullName>
    </submittedName>
</protein>